<name>A0A2Z4Y8M0_SUMC1</name>
<evidence type="ECO:0000256" key="1">
    <source>
        <dbReference type="ARBA" id="ARBA00008754"/>
    </source>
</evidence>
<dbReference type="SUPFAM" id="SSF89623">
    <property type="entry name" value="Ribose/Galactose isomerase RpiB/AlsB"/>
    <property type="match status" value="1"/>
</dbReference>
<dbReference type="InterPro" id="IPR003500">
    <property type="entry name" value="RpiB_LacA_LacB"/>
</dbReference>
<dbReference type="GO" id="GO:0005975">
    <property type="term" value="P:carbohydrate metabolic process"/>
    <property type="evidence" value="ECO:0007669"/>
    <property type="project" value="InterPro"/>
</dbReference>
<evidence type="ECO:0000313" key="3">
    <source>
        <dbReference type="EMBL" id="AXA37581.1"/>
    </source>
</evidence>
<evidence type="ECO:0000313" key="4">
    <source>
        <dbReference type="Proteomes" id="UP000262583"/>
    </source>
</evidence>
<comment type="similarity">
    <text evidence="1">Belongs to the LacAB/RpiB family.</text>
</comment>
<proteinExistence type="inferred from homology"/>
<dbReference type="NCBIfam" id="TIGR00689">
    <property type="entry name" value="rpiB_lacA_lacB"/>
    <property type="match status" value="1"/>
</dbReference>
<keyword evidence="2 3" id="KW-0413">Isomerase</keyword>
<dbReference type="Pfam" id="PF02502">
    <property type="entry name" value="LacAB_rpiB"/>
    <property type="match status" value="1"/>
</dbReference>
<dbReference type="InterPro" id="IPR051812">
    <property type="entry name" value="SPI_LacAB/RpiB"/>
</dbReference>
<dbReference type="AlphaFoldDB" id="A0A2Z4Y8M0"/>
<reference evidence="3 4" key="1">
    <citation type="submission" date="2018-05" db="EMBL/GenBank/DDBJ databases">
        <title>A metagenomic window into the 2 km-deep terrestrial subsurface aquifer revealed taxonomically and functionally diverse microbial community comprising novel uncultured bacterial lineages.</title>
        <authorList>
            <person name="Kadnikov V.V."/>
            <person name="Mardanov A.V."/>
            <person name="Beletsky A.V."/>
            <person name="Banks D."/>
            <person name="Pimenov N.V."/>
            <person name="Frank Y.A."/>
            <person name="Karnachuk O.V."/>
            <person name="Ravin N.V."/>
        </authorList>
    </citation>
    <scope>NUCLEOTIDE SEQUENCE [LARGE SCALE GENOMIC DNA]</scope>
    <source>
        <strain evidence="3">BY</strain>
    </source>
</reference>
<evidence type="ECO:0000256" key="2">
    <source>
        <dbReference type="ARBA" id="ARBA00023235"/>
    </source>
</evidence>
<dbReference type="InterPro" id="IPR036569">
    <property type="entry name" value="RpiB_LacA_LacB_sf"/>
</dbReference>
<dbReference type="EMBL" id="CP030759">
    <property type="protein sequence ID" value="AXA37581.1"/>
    <property type="molecule type" value="Genomic_DNA"/>
</dbReference>
<gene>
    <name evidence="3" type="ORF">BRCON_2839</name>
</gene>
<dbReference type="Proteomes" id="UP000262583">
    <property type="component" value="Chromosome"/>
</dbReference>
<dbReference type="PANTHER" id="PTHR43732">
    <property type="entry name" value="RIBOSE 5-PHOSPHATE ISOMERASE-RELATED"/>
    <property type="match status" value="1"/>
</dbReference>
<accession>A0A2Z4Y8M0</accession>
<dbReference type="KEGG" id="schv:BRCON_2839"/>
<dbReference type="GO" id="GO:0016861">
    <property type="term" value="F:intramolecular oxidoreductase activity, interconverting aldoses and ketoses"/>
    <property type="evidence" value="ECO:0007669"/>
    <property type="project" value="UniProtKB-ARBA"/>
</dbReference>
<dbReference type="Gene3D" id="3.40.1400.10">
    <property type="entry name" value="Sugar-phosphate isomerase, RpiB/LacA/LacB"/>
    <property type="match status" value="1"/>
</dbReference>
<sequence length="191" mass="20656">MKIALACDHAGYDLKVKIKAQLTKLGHDVLDFGTNSAESVDFCDFVYPAALAVSRGECERAILVDGAGYPSGMVANMLPGVFAAVANDVFSARLSREHSNANVLCLGGKVIGDGVAAEIVQAWLEAKFLGGKYAARVAKVEAIGKRHRRPEIEPARKVITVQDIRDAIQRRESLLIDSQTIFTPSVLDLFR</sequence>
<dbReference type="PANTHER" id="PTHR43732:SF1">
    <property type="entry name" value="RIBOSE 5-PHOSPHATE ISOMERASE"/>
    <property type="match status" value="1"/>
</dbReference>
<dbReference type="NCBIfam" id="NF004051">
    <property type="entry name" value="PRK05571.1"/>
    <property type="match status" value="1"/>
</dbReference>
<protein>
    <submittedName>
        <fullName evidence="3">Ribose 5-phosphate isomerase B</fullName>
    </submittedName>
</protein>
<organism evidence="3 4">
    <name type="scientific">Sumerlaea chitinivorans</name>
    <dbReference type="NCBI Taxonomy" id="2250252"/>
    <lineage>
        <taxon>Bacteria</taxon>
        <taxon>Candidatus Sumerlaeota</taxon>
        <taxon>Candidatus Sumerlaeia</taxon>
        <taxon>Candidatus Sumerlaeales</taxon>
        <taxon>Candidatus Sumerlaeaceae</taxon>
        <taxon>Candidatus Sumerlaea</taxon>
    </lineage>
</organism>